<dbReference type="Gene3D" id="3.40.960.10">
    <property type="entry name" value="VSR Endonuclease"/>
    <property type="match status" value="1"/>
</dbReference>
<dbReference type="EMBL" id="MINN01000074">
    <property type="protein sequence ID" value="OIU72155.1"/>
    <property type="molecule type" value="Genomic_DNA"/>
</dbReference>
<dbReference type="RefSeq" id="WP_071617820.1">
    <property type="nucleotide sequence ID" value="NZ_MINN01000074.1"/>
</dbReference>
<proteinExistence type="predicted"/>
<evidence type="ECO:0000313" key="2">
    <source>
        <dbReference type="Proteomes" id="UP000182062"/>
    </source>
</evidence>
<dbReference type="InterPro" id="IPR011335">
    <property type="entry name" value="Restrct_endonuc-II-like"/>
</dbReference>
<dbReference type="OrthoDB" id="2904698at2"/>
<dbReference type="GO" id="GO:0016853">
    <property type="term" value="F:isomerase activity"/>
    <property type="evidence" value="ECO:0007669"/>
    <property type="project" value="UniProtKB-KW"/>
</dbReference>
<dbReference type="AlphaFoldDB" id="A0A1J6WVA7"/>
<accession>A0A1J6WVA7</accession>
<reference evidence="1 2" key="1">
    <citation type="submission" date="2016-09" db="EMBL/GenBank/DDBJ databases">
        <title>Bacillus aquimaris SAMM genome sequence reveals colonization and biosurfactant production capacities.</title>
        <authorList>
            <person name="Waghmode S.R."/>
            <person name="Suryavanshi M.V."/>
        </authorList>
    </citation>
    <scope>NUCLEOTIDE SEQUENCE [LARGE SCALE GENOMIC DNA]</scope>
    <source>
        <strain evidence="1 2">SAMM</strain>
    </source>
</reference>
<keyword evidence="2" id="KW-1185">Reference proteome</keyword>
<keyword evidence="1" id="KW-0413">Isomerase</keyword>
<name>A0A1J6WVA7_9BACI</name>
<gene>
    <name evidence="1" type="ORF">BHE18_05855</name>
</gene>
<comment type="caution">
    <text evidence="1">The sequence shown here is derived from an EMBL/GenBank/DDBJ whole genome shotgun (WGS) entry which is preliminary data.</text>
</comment>
<evidence type="ECO:0000313" key="1">
    <source>
        <dbReference type="EMBL" id="OIU72155.1"/>
    </source>
</evidence>
<dbReference type="SUPFAM" id="SSF52980">
    <property type="entry name" value="Restriction endonuclease-like"/>
    <property type="match status" value="1"/>
</dbReference>
<organism evidence="1 2">
    <name type="scientific">Rossellomorea aquimaris</name>
    <dbReference type="NCBI Taxonomy" id="189382"/>
    <lineage>
        <taxon>Bacteria</taxon>
        <taxon>Bacillati</taxon>
        <taxon>Bacillota</taxon>
        <taxon>Bacilli</taxon>
        <taxon>Bacillales</taxon>
        <taxon>Bacillaceae</taxon>
        <taxon>Rossellomorea</taxon>
    </lineage>
</organism>
<sequence length="207" mass="24651">MAVRVGNRTYKNIEQWQVDYIKSNYSLKLTEIADAIGIDYRRVGEIINLLGIKRQRHKKIYLPRNEEVLSELKNPYLSHVEIAHKYGVTDTCVAKRRKELNVKVRKKNYDTLIEKHVEKILVELDLAFIKQKRIEKWSIDFYLGRGFCIDVNGEWSHSKDKVKDRDRRKKIYLLDKGFKYLVIKEEELNTLDSVRVKIREFTMGFPC</sequence>
<dbReference type="Proteomes" id="UP000182062">
    <property type="component" value="Unassembled WGS sequence"/>
</dbReference>
<protein>
    <submittedName>
        <fullName evidence="1">Topoisomerase I</fullName>
    </submittedName>
</protein>